<evidence type="ECO:0000313" key="1">
    <source>
        <dbReference type="EMBL" id="CAG6391156.1"/>
    </source>
</evidence>
<protein>
    <submittedName>
        <fullName evidence="1">Uncharacterized protein</fullName>
    </submittedName>
</protein>
<keyword evidence="2" id="KW-1185">Reference proteome</keyword>
<dbReference type="AlphaFoldDB" id="A0A9W4DGY2"/>
<reference evidence="1" key="1">
    <citation type="submission" date="2021-05" db="EMBL/GenBank/DDBJ databases">
        <authorList>
            <person name="Arsene-Ploetze F."/>
        </authorList>
    </citation>
    <scope>NUCLEOTIDE SEQUENCE</scope>
    <source>
        <strain evidence="1">DSM 42138</strain>
    </source>
</reference>
<name>A0A9W4DGY2_9ACTN</name>
<sequence length="63" mass="7164">MIAFERLPTLRVIPVERLRRCRRLWIPYAAVLLRAPFPGLLSPLLRAVSRPQSAGVDPRKVSS</sequence>
<organism evidence="1 2">
    <name type="scientific">Actinacidiphila cocklensis</name>
    <dbReference type="NCBI Taxonomy" id="887465"/>
    <lineage>
        <taxon>Bacteria</taxon>
        <taxon>Bacillati</taxon>
        <taxon>Actinomycetota</taxon>
        <taxon>Actinomycetes</taxon>
        <taxon>Kitasatosporales</taxon>
        <taxon>Streptomycetaceae</taxon>
        <taxon>Actinacidiphila</taxon>
    </lineage>
</organism>
<comment type="caution">
    <text evidence="1">The sequence shown here is derived from an EMBL/GenBank/DDBJ whole genome shotgun (WGS) entry which is preliminary data.</text>
</comment>
<dbReference type="EMBL" id="CAJSLV010000002">
    <property type="protein sequence ID" value="CAG6391156.1"/>
    <property type="molecule type" value="Genomic_DNA"/>
</dbReference>
<proteinExistence type="predicted"/>
<evidence type="ECO:0000313" key="2">
    <source>
        <dbReference type="Proteomes" id="UP001152519"/>
    </source>
</evidence>
<accession>A0A9W4DGY2</accession>
<gene>
    <name evidence="1" type="ORF">SCOCK_100222</name>
</gene>
<dbReference type="Proteomes" id="UP001152519">
    <property type="component" value="Unassembled WGS sequence"/>
</dbReference>